<dbReference type="SUPFAM" id="SSF47413">
    <property type="entry name" value="lambda repressor-like DNA-binding domains"/>
    <property type="match status" value="1"/>
</dbReference>
<reference evidence="4 5" key="1">
    <citation type="submission" date="2021-05" db="EMBL/GenBank/DDBJ databases">
        <title>The draft genome of Geobacter chapellei DSM 13688.</title>
        <authorList>
            <person name="Xu Z."/>
            <person name="Masuda Y."/>
            <person name="Itoh H."/>
            <person name="Senoo K."/>
        </authorList>
    </citation>
    <scope>NUCLEOTIDE SEQUENCE [LARGE SCALE GENOMIC DNA]</scope>
    <source>
        <strain evidence="4 5">DSM 13688</strain>
    </source>
</reference>
<protein>
    <submittedName>
        <fullName evidence="4">Helix-turn-helix domain-containing protein</fullName>
    </submittedName>
</protein>
<keyword evidence="1" id="KW-0238">DNA-binding</keyword>
<dbReference type="EMBL" id="JAHDYS010000001">
    <property type="protein sequence ID" value="MBT1070232.1"/>
    <property type="molecule type" value="Genomic_DNA"/>
</dbReference>
<evidence type="ECO:0000313" key="4">
    <source>
        <dbReference type="EMBL" id="MBT1070232.1"/>
    </source>
</evidence>
<dbReference type="InterPro" id="IPR010982">
    <property type="entry name" value="Lambda_DNA-bd_dom_sf"/>
</dbReference>
<dbReference type="InterPro" id="IPR001387">
    <property type="entry name" value="Cro/C1-type_HTH"/>
</dbReference>
<dbReference type="PANTHER" id="PTHR46797:SF1">
    <property type="entry name" value="METHYLPHOSPHONATE SYNTHASE"/>
    <property type="match status" value="1"/>
</dbReference>
<dbReference type="PANTHER" id="PTHR46797">
    <property type="entry name" value="HTH-TYPE TRANSCRIPTIONAL REGULATOR"/>
    <property type="match status" value="1"/>
</dbReference>
<gene>
    <name evidence="4" type="ORF">KJB30_00360</name>
</gene>
<evidence type="ECO:0000256" key="2">
    <source>
        <dbReference type="SAM" id="MobiDB-lite"/>
    </source>
</evidence>
<comment type="caution">
    <text evidence="4">The sequence shown here is derived from an EMBL/GenBank/DDBJ whole genome shotgun (WGS) entry which is preliminary data.</text>
</comment>
<organism evidence="4 5">
    <name type="scientific">Pelotalea chapellei</name>
    <dbReference type="NCBI Taxonomy" id="44671"/>
    <lineage>
        <taxon>Bacteria</taxon>
        <taxon>Pseudomonadati</taxon>
        <taxon>Thermodesulfobacteriota</taxon>
        <taxon>Desulfuromonadia</taxon>
        <taxon>Geobacterales</taxon>
        <taxon>Geobacteraceae</taxon>
        <taxon>Pelotalea</taxon>
    </lineage>
</organism>
<name>A0ABS5U3I5_9BACT</name>
<feature type="region of interest" description="Disordered" evidence="2">
    <location>
        <begin position="122"/>
        <end position="148"/>
    </location>
</feature>
<feature type="compositionally biased region" description="Basic and acidic residues" evidence="2">
    <location>
        <begin position="124"/>
        <end position="148"/>
    </location>
</feature>
<evidence type="ECO:0000256" key="1">
    <source>
        <dbReference type="ARBA" id="ARBA00023125"/>
    </source>
</evidence>
<dbReference type="Gene3D" id="1.10.260.40">
    <property type="entry name" value="lambda repressor-like DNA-binding domains"/>
    <property type="match status" value="1"/>
</dbReference>
<dbReference type="RefSeq" id="WP_214295944.1">
    <property type="nucleotide sequence ID" value="NZ_JAHDYS010000001.1"/>
</dbReference>
<dbReference type="PROSITE" id="PS50943">
    <property type="entry name" value="HTH_CROC1"/>
    <property type="match status" value="1"/>
</dbReference>
<keyword evidence="5" id="KW-1185">Reference proteome</keyword>
<feature type="domain" description="HTH cro/C1-type" evidence="3">
    <location>
        <begin position="9"/>
        <end position="65"/>
    </location>
</feature>
<accession>A0ABS5U3I5</accession>
<dbReference type="SMART" id="SM00530">
    <property type="entry name" value="HTH_XRE"/>
    <property type="match status" value="1"/>
</dbReference>
<dbReference type="InterPro" id="IPR050807">
    <property type="entry name" value="TransReg_Diox_bact_type"/>
</dbReference>
<evidence type="ECO:0000313" key="5">
    <source>
        <dbReference type="Proteomes" id="UP000784128"/>
    </source>
</evidence>
<sequence>MTLGIGKALKRLRMEKKLTQKELAAMVSGGLDYTYIGKIEREEQLPSLKILIKISEALAAPLSSFFTAENENPTNSRFQKVVDLAAVREMSQLNKELNQLHRDDIPLLTEIIQAINRNRKNRKKDTYRFQENDHALVAEKDSPYEGDE</sequence>
<proteinExistence type="predicted"/>
<dbReference type="CDD" id="cd00093">
    <property type="entry name" value="HTH_XRE"/>
    <property type="match status" value="1"/>
</dbReference>
<evidence type="ECO:0000259" key="3">
    <source>
        <dbReference type="PROSITE" id="PS50943"/>
    </source>
</evidence>
<dbReference type="Proteomes" id="UP000784128">
    <property type="component" value="Unassembled WGS sequence"/>
</dbReference>
<dbReference type="Pfam" id="PF01381">
    <property type="entry name" value="HTH_3"/>
    <property type="match status" value="1"/>
</dbReference>